<dbReference type="PANTHER" id="PTHR21235:SF2">
    <property type="entry name" value="IMIDAZOLE GLYCEROL PHOSPHATE SYNTHASE HISHF"/>
    <property type="match status" value="1"/>
</dbReference>
<dbReference type="SUPFAM" id="SSF51366">
    <property type="entry name" value="Ribulose-phoshate binding barrel"/>
    <property type="match status" value="1"/>
</dbReference>
<protein>
    <recommendedName>
        <fullName evidence="4">imidazole glycerol-phosphate synthase</fullName>
        <ecNumber evidence="4">4.3.2.10</ecNumber>
    </recommendedName>
    <alternativeName>
        <fullName evidence="9">IGP synthase cyclase subunit</fullName>
    </alternativeName>
</protein>
<comment type="caution">
    <text evidence="12">The sequence shown here is derived from an EMBL/GenBank/DDBJ whole genome shotgun (WGS) entry which is preliminary data.</text>
</comment>
<gene>
    <name evidence="12" type="primary">hisF</name>
    <name evidence="12" type="ORF">H2021_00595</name>
</gene>
<dbReference type="NCBIfam" id="TIGR00735">
    <property type="entry name" value="hisF"/>
    <property type="match status" value="1"/>
</dbReference>
<dbReference type="GO" id="GO:0000107">
    <property type="term" value="F:imidazoleglycerol-phosphate synthase activity"/>
    <property type="evidence" value="ECO:0007669"/>
    <property type="project" value="InterPro"/>
</dbReference>
<evidence type="ECO:0000256" key="6">
    <source>
        <dbReference type="ARBA" id="ARBA00023102"/>
    </source>
</evidence>
<comment type="catalytic activity">
    <reaction evidence="10">
        <text>5-[(5-phospho-1-deoxy-D-ribulos-1-ylimino)methylamino]-1-(5-phospho-beta-D-ribosyl)imidazole-4-carboxamide + L-glutamine = D-erythro-1-(imidazol-4-yl)glycerol 3-phosphate + 5-amino-1-(5-phospho-beta-D-ribosyl)imidazole-4-carboxamide + L-glutamate + H(+)</text>
        <dbReference type="Rhea" id="RHEA:24793"/>
        <dbReference type="ChEBI" id="CHEBI:15378"/>
        <dbReference type="ChEBI" id="CHEBI:29985"/>
        <dbReference type="ChEBI" id="CHEBI:58278"/>
        <dbReference type="ChEBI" id="CHEBI:58359"/>
        <dbReference type="ChEBI" id="CHEBI:58475"/>
        <dbReference type="ChEBI" id="CHEBI:58525"/>
        <dbReference type="EC" id="4.3.2.10"/>
    </reaction>
</comment>
<sequence length="256" mass="28262">MLTNRIIPCLDVFDGQVVKGVQFKNHVRVGSIVELAEKYNDQGADELVFYDIKASTNDSTVSLKWVKEIAKNLSIPFCVAGGIKTVDDAKKILNAGADKVSINTPAIQNPYLIKDLSNEFGRQCVVVGIDSFKKDNNFIVYAKTGSESTKYNTNLNTKDWVIKVQELGAGEIVLNCMNQDGKRNGFDVEQIQYLDEFINIPLIASGGAGSAKDFIDLFNKTNSSGGLAASIFHKDIITIKDLKEDLIKHKINIRKI</sequence>
<evidence type="ECO:0000256" key="1">
    <source>
        <dbReference type="ARBA" id="ARBA00005091"/>
    </source>
</evidence>
<dbReference type="Pfam" id="PF00977">
    <property type="entry name" value="His_biosynth"/>
    <property type="match status" value="1"/>
</dbReference>
<evidence type="ECO:0000256" key="7">
    <source>
        <dbReference type="ARBA" id="ARBA00023239"/>
    </source>
</evidence>
<evidence type="ECO:0000256" key="10">
    <source>
        <dbReference type="ARBA" id="ARBA00047838"/>
    </source>
</evidence>
<evidence type="ECO:0000256" key="2">
    <source>
        <dbReference type="ARBA" id="ARBA00009667"/>
    </source>
</evidence>
<dbReference type="PANTHER" id="PTHR21235">
    <property type="entry name" value="IMIDAZOLE GLYCEROL PHOSPHATE SYNTHASE SUBUNIT HISF/H IGP SYNTHASE SUBUNIT HISF/H"/>
    <property type="match status" value="1"/>
</dbReference>
<accession>A0A838YQE8</accession>
<dbReference type="InterPro" id="IPR013785">
    <property type="entry name" value="Aldolase_TIM"/>
</dbReference>
<evidence type="ECO:0000256" key="3">
    <source>
        <dbReference type="ARBA" id="ARBA00011152"/>
    </source>
</evidence>
<dbReference type="EC" id="4.3.2.10" evidence="4"/>
<dbReference type="AlphaFoldDB" id="A0A838YQE8"/>
<evidence type="ECO:0000313" key="13">
    <source>
        <dbReference type="Proteomes" id="UP000585327"/>
    </source>
</evidence>
<comment type="pathway">
    <text evidence="1">Amino-acid biosynthesis; L-histidine biosynthesis; L-histidine from 5-phospho-alpha-D-ribose 1-diphosphate: step 5/9.</text>
</comment>
<dbReference type="InterPro" id="IPR050064">
    <property type="entry name" value="IGPS_HisA/HisF"/>
</dbReference>
<comment type="function">
    <text evidence="8">IGPS catalyzes the conversion of PRFAR and glutamine to IGP, AICAR and glutamate. The HisF subunit catalyzes the cyclization activity that produces IGP and AICAR from PRFAR using the ammonia provided by the HisH subunit.</text>
</comment>
<dbReference type="CDD" id="cd04731">
    <property type="entry name" value="HisF"/>
    <property type="match status" value="1"/>
</dbReference>
<dbReference type="InterPro" id="IPR011060">
    <property type="entry name" value="RibuloseP-bd_barrel"/>
</dbReference>
<dbReference type="GO" id="GO:0016829">
    <property type="term" value="F:lyase activity"/>
    <property type="evidence" value="ECO:0007669"/>
    <property type="project" value="UniProtKB-KW"/>
</dbReference>
<evidence type="ECO:0000313" key="12">
    <source>
        <dbReference type="EMBL" id="MBA4723693.1"/>
    </source>
</evidence>
<evidence type="ECO:0000256" key="8">
    <source>
        <dbReference type="ARBA" id="ARBA00025475"/>
    </source>
</evidence>
<reference evidence="12 13" key="1">
    <citation type="submission" date="2020-06" db="EMBL/GenBank/DDBJ databases">
        <title>Dysbiosis in marine aquaculture revealed through microbiome analysis: reverse ecology for environmental sustainability.</title>
        <authorList>
            <person name="Haro-Moreno J.M."/>
            <person name="Coutinho F.H."/>
            <person name="Zaragoza-Solas A."/>
            <person name="Picazo A."/>
            <person name="Almagro-Moreno S."/>
            <person name="Lopez-Perez M."/>
        </authorList>
    </citation>
    <scope>NUCLEOTIDE SEQUENCE [LARGE SCALE GENOMIC DNA]</scope>
    <source>
        <strain evidence="12">MCMED-G42</strain>
    </source>
</reference>
<dbReference type="Proteomes" id="UP000585327">
    <property type="component" value="Unassembled WGS sequence"/>
</dbReference>
<keyword evidence="7 12" id="KW-0456">Lyase</keyword>
<proteinExistence type="inferred from homology"/>
<evidence type="ECO:0000256" key="4">
    <source>
        <dbReference type="ARBA" id="ARBA00012809"/>
    </source>
</evidence>
<comment type="subunit">
    <text evidence="3">Heterodimer of HisH and HisF.</text>
</comment>
<keyword evidence="6 11" id="KW-0368">Histidine biosynthesis</keyword>
<comment type="similarity">
    <text evidence="2 11">Belongs to the HisA/HisF family.</text>
</comment>
<dbReference type="UniPathway" id="UPA00031">
    <property type="reaction ID" value="UER00010"/>
</dbReference>
<organism evidence="12 13">
    <name type="scientific">SAR86 cluster bacterium</name>
    <dbReference type="NCBI Taxonomy" id="2030880"/>
    <lineage>
        <taxon>Bacteria</taxon>
        <taxon>Pseudomonadati</taxon>
        <taxon>Pseudomonadota</taxon>
        <taxon>Gammaproteobacteria</taxon>
        <taxon>SAR86 cluster</taxon>
    </lineage>
</organism>
<dbReference type="InterPro" id="IPR004651">
    <property type="entry name" value="HisF"/>
</dbReference>
<keyword evidence="5 11" id="KW-0028">Amino-acid biosynthesis</keyword>
<evidence type="ECO:0000256" key="5">
    <source>
        <dbReference type="ARBA" id="ARBA00022605"/>
    </source>
</evidence>
<dbReference type="GO" id="GO:0000105">
    <property type="term" value="P:L-histidine biosynthetic process"/>
    <property type="evidence" value="ECO:0007669"/>
    <property type="project" value="UniProtKB-UniPathway"/>
</dbReference>
<evidence type="ECO:0000256" key="9">
    <source>
        <dbReference type="ARBA" id="ARBA00030264"/>
    </source>
</evidence>
<evidence type="ECO:0000256" key="11">
    <source>
        <dbReference type="RuleBase" id="RU003657"/>
    </source>
</evidence>
<dbReference type="EMBL" id="JACETM010000002">
    <property type="protein sequence ID" value="MBA4723693.1"/>
    <property type="molecule type" value="Genomic_DNA"/>
</dbReference>
<dbReference type="InterPro" id="IPR006062">
    <property type="entry name" value="His_biosynth"/>
</dbReference>
<name>A0A838YQE8_9GAMM</name>
<dbReference type="Gene3D" id="3.20.20.70">
    <property type="entry name" value="Aldolase class I"/>
    <property type="match status" value="1"/>
</dbReference>